<evidence type="ECO:0000259" key="1">
    <source>
        <dbReference type="PROSITE" id="PS51819"/>
    </source>
</evidence>
<keyword evidence="3" id="KW-1185">Reference proteome</keyword>
<comment type="caution">
    <text evidence="2">The sequence shown here is derived from an EMBL/GenBank/DDBJ whole genome shotgun (WGS) entry which is preliminary data.</text>
</comment>
<dbReference type="InterPro" id="IPR029068">
    <property type="entry name" value="Glyas_Bleomycin-R_OHBP_Dase"/>
</dbReference>
<name>A0A2R5ERQ0_9BACL</name>
<dbReference type="CDD" id="cd06587">
    <property type="entry name" value="VOC"/>
    <property type="match status" value="1"/>
</dbReference>
<dbReference type="Proteomes" id="UP000245202">
    <property type="component" value="Unassembled WGS sequence"/>
</dbReference>
<dbReference type="AlphaFoldDB" id="A0A2R5ERQ0"/>
<sequence length="119" mass="13330">MQNPILNRISGIFVPVSDIEAGRAWYCELLGMEPSMDIISGHLCCISIQGGQNIVLDSKVYAPENVFKTPMFHFDTDDIDKAFSYMQEKGVTLTTGIENGHWFGFQDPDGNHLMICKID</sequence>
<reference evidence="2 3" key="1">
    <citation type="submission" date="2017-08" db="EMBL/GenBank/DDBJ databases">
        <title>Substantial Increase in Enzyme Production by Combined Drug-Resistance Mutations in Paenibacillus agaridevorans.</title>
        <authorList>
            <person name="Tanaka Y."/>
            <person name="Funane K."/>
            <person name="Hosaka T."/>
            <person name="Shiwa Y."/>
            <person name="Fujita N."/>
            <person name="Miyazaki T."/>
            <person name="Yoshikawa H."/>
            <person name="Murakami K."/>
            <person name="Kasahara K."/>
            <person name="Inaoka T."/>
            <person name="Hiraga Y."/>
            <person name="Ochi K."/>
        </authorList>
    </citation>
    <scope>NUCLEOTIDE SEQUENCE [LARGE SCALE GENOMIC DNA]</scope>
    <source>
        <strain evidence="2 3">T-3040</strain>
    </source>
</reference>
<dbReference type="InterPro" id="IPR037523">
    <property type="entry name" value="VOC_core"/>
</dbReference>
<gene>
    <name evidence="2" type="ORF">PAT3040_04020</name>
</gene>
<dbReference type="Pfam" id="PF00903">
    <property type="entry name" value="Glyoxalase"/>
    <property type="match status" value="1"/>
</dbReference>
<feature type="domain" description="VOC" evidence="1">
    <location>
        <begin position="8"/>
        <end position="119"/>
    </location>
</feature>
<evidence type="ECO:0000313" key="3">
    <source>
        <dbReference type="Proteomes" id="UP000245202"/>
    </source>
</evidence>
<dbReference type="InterPro" id="IPR004360">
    <property type="entry name" value="Glyas_Fos-R_dOase_dom"/>
</dbReference>
<evidence type="ECO:0000313" key="2">
    <source>
        <dbReference type="EMBL" id="GBG09376.1"/>
    </source>
</evidence>
<dbReference type="EMBL" id="BDQX01000230">
    <property type="protein sequence ID" value="GBG09376.1"/>
    <property type="molecule type" value="Genomic_DNA"/>
</dbReference>
<proteinExistence type="predicted"/>
<accession>A0A2R5ERQ0</accession>
<dbReference type="Gene3D" id="3.10.180.10">
    <property type="entry name" value="2,3-Dihydroxybiphenyl 1,2-Dioxygenase, domain 1"/>
    <property type="match status" value="1"/>
</dbReference>
<keyword evidence="2" id="KW-0560">Oxidoreductase</keyword>
<dbReference type="GO" id="GO:0051213">
    <property type="term" value="F:dioxygenase activity"/>
    <property type="evidence" value="ECO:0007669"/>
    <property type="project" value="UniProtKB-KW"/>
</dbReference>
<dbReference type="PROSITE" id="PS51819">
    <property type="entry name" value="VOC"/>
    <property type="match status" value="1"/>
</dbReference>
<keyword evidence="2" id="KW-0223">Dioxygenase</keyword>
<dbReference type="SUPFAM" id="SSF54593">
    <property type="entry name" value="Glyoxalase/Bleomycin resistance protein/Dihydroxybiphenyl dioxygenase"/>
    <property type="match status" value="1"/>
</dbReference>
<protein>
    <submittedName>
        <fullName evidence="2">Glyoxalase/bleomycin resistance/dioxygenase family protein</fullName>
    </submittedName>
</protein>
<dbReference type="RefSeq" id="WP_108994129.1">
    <property type="nucleotide sequence ID" value="NZ_BDQX01000230.1"/>
</dbReference>
<organism evidence="2 3">
    <name type="scientific">Paenibacillus agaridevorans</name>
    <dbReference type="NCBI Taxonomy" id="171404"/>
    <lineage>
        <taxon>Bacteria</taxon>
        <taxon>Bacillati</taxon>
        <taxon>Bacillota</taxon>
        <taxon>Bacilli</taxon>
        <taxon>Bacillales</taxon>
        <taxon>Paenibacillaceae</taxon>
        <taxon>Paenibacillus</taxon>
    </lineage>
</organism>